<protein>
    <submittedName>
        <fullName evidence="2">Uncharacterized protein</fullName>
    </submittedName>
</protein>
<accession>A0A2T7NDU5</accession>
<feature type="region of interest" description="Disordered" evidence="1">
    <location>
        <begin position="137"/>
        <end position="159"/>
    </location>
</feature>
<organism evidence="2 3">
    <name type="scientific">Pomacea canaliculata</name>
    <name type="common">Golden apple snail</name>
    <dbReference type="NCBI Taxonomy" id="400727"/>
    <lineage>
        <taxon>Eukaryota</taxon>
        <taxon>Metazoa</taxon>
        <taxon>Spiralia</taxon>
        <taxon>Lophotrochozoa</taxon>
        <taxon>Mollusca</taxon>
        <taxon>Gastropoda</taxon>
        <taxon>Caenogastropoda</taxon>
        <taxon>Architaenioglossa</taxon>
        <taxon>Ampullarioidea</taxon>
        <taxon>Ampullariidae</taxon>
        <taxon>Pomacea</taxon>
    </lineage>
</organism>
<sequence length="159" mass="16873">MQPCKSHKSLRQHHTRGNRSHRSPSQTVTALYSTPGLGSISDELGTAGGGPNWTGAQGGYLQGKEAPMADIRRGLHPPEAVNECRDVPSAAANLSGCVGDSSSGTYCFRNHCQRGGGTVAQSCRAKLIFTLGNEAQQDVATSCPQPRPQDKGPCWTLKR</sequence>
<gene>
    <name evidence="2" type="ORF">C0Q70_19830</name>
</gene>
<comment type="caution">
    <text evidence="2">The sequence shown here is derived from an EMBL/GenBank/DDBJ whole genome shotgun (WGS) entry which is preliminary data.</text>
</comment>
<dbReference type="Proteomes" id="UP000245119">
    <property type="component" value="Linkage Group LG13"/>
</dbReference>
<evidence type="ECO:0000313" key="3">
    <source>
        <dbReference type="Proteomes" id="UP000245119"/>
    </source>
</evidence>
<feature type="compositionally biased region" description="Basic residues" evidence="1">
    <location>
        <begin position="1"/>
        <end position="22"/>
    </location>
</feature>
<keyword evidence="3" id="KW-1185">Reference proteome</keyword>
<evidence type="ECO:0000313" key="2">
    <source>
        <dbReference type="EMBL" id="PVD19343.1"/>
    </source>
</evidence>
<feature type="region of interest" description="Disordered" evidence="1">
    <location>
        <begin position="42"/>
        <end position="61"/>
    </location>
</feature>
<name>A0A2T7NDU5_POMCA</name>
<evidence type="ECO:0000256" key="1">
    <source>
        <dbReference type="SAM" id="MobiDB-lite"/>
    </source>
</evidence>
<reference evidence="2 3" key="1">
    <citation type="submission" date="2018-04" db="EMBL/GenBank/DDBJ databases">
        <title>The genome of golden apple snail Pomacea canaliculata provides insight into stress tolerance and invasive adaptation.</title>
        <authorList>
            <person name="Liu C."/>
            <person name="Liu B."/>
            <person name="Ren Y."/>
            <person name="Zhang Y."/>
            <person name="Wang H."/>
            <person name="Li S."/>
            <person name="Jiang F."/>
            <person name="Yin L."/>
            <person name="Zhang G."/>
            <person name="Qian W."/>
            <person name="Fan W."/>
        </authorList>
    </citation>
    <scope>NUCLEOTIDE SEQUENCE [LARGE SCALE GENOMIC DNA]</scope>
    <source>
        <strain evidence="2">SZHN2017</strain>
        <tissue evidence="2">Muscle</tissue>
    </source>
</reference>
<proteinExistence type="predicted"/>
<feature type="compositionally biased region" description="Polar residues" evidence="1">
    <location>
        <begin position="23"/>
        <end position="32"/>
    </location>
</feature>
<dbReference type="EMBL" id="PZQS01000013">
    <property type="protein sequence ID" value="PVD19343.1"/>
    <property type="molecule type" value="Genomic_DNA"/>
</dbReference>
<dbReference type="AlphaFoldDB" id="A0A2T7NDU5"/>
<feature type="region of interest" description="Disordered" evidence="1">
    <location>
        <begin position="1"/>
        <end position="35"/>
    </location>
</feature>
<feature type="compositionally biased region" description="Gly residues" evidence="1">
    <location>
        <begin position="46"/>
        <end position="61"/>
    </location>
</feature>